<accession>A0ABQ0H4T6</accession>
<evidence type="ECO:0000256" key="1">
    <source>
        <dbReference type="SAM" id="Coils"/>
    </source>
</evidence>
<dbReference type="InterPro" id="IPR053716">
    <property type="entry name" value="Flag_assembly_chemotaxis_eff"/>
</dbReference>
<proteinExistence type="predicted"/>
<evidence type="ECO:0000256" key="2">
    <source>
        <dbReference type="SAM" id="MobiDB-lite"/>
    </source>
</evidence>
<evidence type="ECO:0008006" key="5">
    <source>
        <dbReference type="Google" id="ProtNLM"/>
    </source>
</evidence>
<comment type="caution">
    <text evidence="3">The sequence shown here is derived from an EMBL/GenBank/DDBJ whole genome shotgun (WGS) entry which is preliminary data.</text>
</comment>
<dbReference type="Proteomes" id="UP001628091">
    <property type="component" value="Unassembled WGS sequence"/>
</dbReference>
<feature type="region of interest" description="Disordered" evidence="2">
    <location>
        <begin position="137"/>
        <end position="167"/>
    </location>
</feature>
<dbReference type="Gene3D" id="1.10.287.1700">
    <property type="match status" value="1"/>
</dbReference>
<gene>
    <name evidence="3" type="ORF">PPNSA23_38870</name>
</gene>
<reference evidence="3 4" key="1">
    <citation type="submission" date="2024-10" db="EMBL/GenBank/DDBJ databases">
        <title>Isolation, draft genome sequencing and identification of Phyllobacterium sp. NSA23, isolated from leaf soil.</title>
        <authorList>
            <person name="Akita H."/>
        </authorList>
    </citation>
    <scope>NUCLEOTIDE SEQUENCE [LARGE SCALE GENOMIC DNA]</scope>
    <source>
        <strain evidence="3 4">NSA23</strain>
    </source>
</reference>
<organism evidence="3 4">
    <name type="scientific">Phyllobacterium phragmitis</name>
    <dbReference type="NCBI Taxonomy" id="2670329"/>
    <lineage>
        <taxon>Bacteria</taxon>
        <taxon>Pseudomonadati</taxon>
        <taxon>Pseudomonadota</taxon>
        <taxon>Alphaproteobacteria</taxon>
        <taxon>Hyphomicrobiales</taxon>
        <taxon>Phyllobacteriaceae</taxon>
        <taxon>Phyllobacterium</taxon>
    </lineage>
</organism>
<name>A0ABQ0H4T6_9HYPH</name>
<evidence type="ECO:0000313" key="3">
    <source>
        <dbReference type="EMBL" id="GAB1583944.1"/>
    </source>
</evidence>
<feature type="coiled-coil region" evidence="1">
    <location>
        <begin position="74"/>
        <end position="126"/>
    </location>
</feature>
<feature type="compositionally biased region" description="Polar residues" evidence="2">
    <location>
        <begin position="157"/>
        <end position="167"/>
    </location>
</feature>
<protein>
    <recommendedName>
        <fullName evidence="5">Type III secretion protein</fullName>
    </recommendedName>
</protein>
<sequence>MTREQNLERLLKLRRMRMTLSENALLLQNRARRQAESSVRAAVQDIAQHDSIWHAEEQAAIDQMALQPLSSQALAQEREKMDALARKADELKQAEQAAEHILATEMQRQQEKLGEHRRKLREHDKVLLMAQKDLEQRHRQAAVRSELEEEEQMALRSASNSGRRVRK</sequence>
<evidence type="ECO:0000313" key="4">
    <source>
        <dbReference type="Proteomes" id="UP001628091"/>
    </source>
</evidence>
<dbReference type="RefSeq" id="WP_407866464.1">
    <property type="nucleotide sequence ID" value="NZ_BAAFZP010000002.1"/>
</dbReference>
<dbReference type="EMBL" id="BAAFZP010000002">
    <property type="protein sequence ID" value="GAB1583944.1"/>
    <property type="molecule type" value="Genomic_DNA"/>
</dbReference>
<keyword evidence="4" id="KW-1185">Reference proteome</keyword>
<keyword evidence="1" id="KW-0175">Coiled coil</keyword>